<evidence type="ECO:0000313" key="2">
    <source>
        <dbReference type="EMBL" id="WAW10374.1"/>
    </source>
</evidence>
<proteinExistence type="predicted"/>
<dbReference type="InterPro" id="IPR011576">
    <property type="entry name" value="Pyridox_Oxase_N"/>
</dbReference>
<dbReference type="RefSeq" id="WP_269309386.1">
    <property type="nucleotide sequence ID" value="NZ_CP098242.1"/>
</dbReference>
<dbReference type="InterPro" id="IPR012349">
    <property type="entry name" value="Split_barrel_FMN-bd"/>
</dbReference>
<dbReference type="EMBL" id="CP098242">
    <property type="protein sequence ID" value="WAW10374.1"/>
    <property type="molecule type" value="Genomic_DNA"/>
</dbReference>
<evidence type="ECO:0000259" key="1">
    <source>
        <dbReference type="Pfam" id="PF01243"/>
    </source>
</evidence>
<sequence>MQKTIEFLKKAGTFYIATIDGDQPRVRPFGVATAYQDKLYICTANNKACFMQMKRNPKVEITAVAGEEWIRLSGEVAVDNSEAARAAVLEDAPFLKNMYSPTDGIFEVLYFTRGTAAFDSYAGVTATEEI</sequence>
<organism evidence="2 3">
    <name type="scientific">Oxalobacter vibrioformis</name>
    <dbReference type="NCBI Taxonomy" id="933080"/>
    <lineage>
        <taxon>Bacteria</taxon>
        <taxon>Pseudomonadati</taxon>
        <taxon>Pseudomonadota</taxon>
        <taxon>Betaproteobacteria</taxon>
        <taxon>Burkholderiales</taxon>
        <taxon>Oxalobacteraceae</taxon>
        <taxon>Oxalobacter</taxon>
    </lineage>
</organism>
<dbReference type="Proteomes" id="UP001156215">
    <property type="component" value="Chromosome"/>
</dbReference>
<gene>
    <name evidence="2" type="ORF">NB640_01530</name>
</gene>
<keyword evidence="3" id="KW-1185">Reference proteome</keyword>
<name>A0A9E9LZG6_9BURK</name>
<reference evidence="2" key="1">
    <citation type="journal article" date="2022" name="Front. Microbiol.">
        <title>New perspectives on an old grouping: The genomic and phenotypic variability of Oxalobacter formigenes and the implications for calcium oxalate stone prevention.</title>
        <authorList>
            <person name="Chmiel J.A."/>
            <person name="Carr C."/>
            <person name="Stuivenberg G.A."/>
            <person name="Venema R."/>
            <person name="Chanyi R.M."/>
            <person name="Al K.F."/>
            <person name="Giguere D."/>
            <person name="Say H."/>
            <person name="Akouris P.P."/>
            <person name="Dominguez Romero S.A."/>
            <person name="Kwong A."/>
            <person name="Tai V."/>
            <person name="Koval S.F."/>
            <person name="Razvi H."/>
            <person name="Bjazevic J."/>
            <person name="Burton J.P."/>
        </authorList>
    </citation>
    <scope>NUCLEOTIDE SEQUENCE</scope>
    <source>
        <strain evidence="2">WoOx3</strain>
    </source>
</reference>
<feature type="domain" description="Pyridoxamine 5'-phosphate oxidase N-terminal" evidence="1">
    <location>
        <begin position="6"/>
        <end position="88"/>
    </location>
</feature>
<dbReference type="Pfam" id="PF01243">
    <property type="entry name" value="PNPOx_N"/>
    <property type="match status" value="1"/>
</dbReference>
<dbReference type="KEGG" id="ovb:NB640_01530"/>
<dbReference type="Gene3D" id="2.30.110.10">
    <property type="entry name" value="Electron Transport, Fmn-binding Protein, Chain A"/>
    <property type="match status" value="1"/>
</dbReference>
<protein>
    <submittedName>
        <fullName evidence="2">Pyridoxamine 5'-phosphate oxidase family protein</fullName>
    </submittedName>
</protein>
<dbReference type="SUPFAM" id="SSF50475">
    <property type="entry name" value="FMN-binding split barrel"/>
    <property type="match status" value="1"/>
</dbReference>
<dbReference type="AlphaFoldDB" id="A0A9E9LZG6"/>
<accession>A0A9E9LZG6</accession>
<evidence type="ECO:0000313" key="3">
    <source>
        <dbReference type="Proteomes" id="UP001156215"/>
    </source>
</evidence>